<dbReference type="InterPro" id="IPR036188">
    <property type="entry name" value="FAD/NAD-bd_sf"/>
</dbReference>
<dbReference type="KEGG" id="shs:STEHIDRAFT_172952"/>
<protein>
    <submittedName>
        <fullName evidence="2">FAD dependent oxidoreductase</fullName>
    </submittedName>
</protein>
<dbReference type="Proteomes" id="UP000053927">
    <property type="component" value="Unassembled WGS sequence"/>
</dbReference>
<dbReference type="EMBL" id="JH687400">
    <property type="protein sequence ID" value="EIM79984.1"/>
    <property type="molecule type" value="Genomic_DNA"/>
</dbReference>
<accession>R7RXA9</accession>
<name>R7RXA9_STEHR</name>
<proteinExistence type="predicted"/>
<dbReference type="RefSeq" id="XP_007310968.1">
    <property type="nucleotide sequence ID" value="XM_007310906.1"/>
</dbReference>
<dbReference type="GeneID" id="18804181"/>
<evidence type="ECO:0000259" key="1">
    <source>
        <dbReference type="Pfam" id="PF01266"/>
    </source>
</evidence>
<dbReference type="PANTHER" id="PTHR13847:SF260">
    <property type="entry name" value="FAD DEPENDENT OXIDOREDUCTASE DOMAIN-CONTAINING PROTEIN"/>
    <property type="match status" value="1"/>
</dbReference>
<dbReference type="GO" id="GO:0005737">
    <property type="term" value="C:cytoplasm"/>
    <property type="evidence" value="ECO:0007669"/>
    <property type="project" value="TreeGrafter"/>
</dbReference>
<dbReference type="AlphaFoldDB" id="R7RXA9"/>
<dbReference type="PANTHER" id="PTHR13847">
    <property type="entry name" value="SARCOSINE DEHYDROGENASE-RELATED"/>
    <property type="match status" value="1"/>
</dbReference>
<dbReference type="OMA" id="YHAGQCL"/>
<evidence type="ECO:0000313" key="3">
    <source>
        <dbReference type="Proteomes" id="UP000053927"/>
    </source>
</evidence>
<evidence type="ECO:0000313" key="2">
    <source>
        <dbReference type="EMBL" id="EIM79984.1"/>
    </source>
</evidence>
<dbReference type="Gene3D" id="3.50.50.60">
    <property type="entry name" value="FAD/NAD(P)-binding domain"/>
    <property type="match status" value="1"/>
</dbReference>
<dbReference type="OrthoDB" id="429143at2759"/>
<dbReference type="eggNOG" id="ENOG502SH9U">
    <property type="taxonomic scope" value="Eukaryota"/>
</dbReference>
<organism evidence="2 3">
    <name type="scientific">Stereum hirsutum (strain FP-91666)</name>
    <name type="common">White-rot fungus</name>
    <dbReference type="NCBI Taxonomy" id="721885"/>
    <lineage>
        <taxon>Eukaryota</taxon>
        <taxon>Fungi</taxon>
        <taxon>Dikarya</taxon>
        <taxon>Basidiomycota</taxon>
        <taxon>Agaricomycotina</taxon>
        <taxon>Agaricomycetes</taxon>
        <taxon>Russulales</taxon>
        <taxon>Stereaceae</taxon>
        <taxon>Stereum</taxon>
    </lineage>
</organism>
<dbReference type="InterPro" id="IPR006076">
    <property type="entry name" value="FAD-dep_OxRdtase"/>
</dbReference>
<dbReference type="SUPFAM" id="SSF51905">
    <property type="entry name" value="FAD/NAD(P)-binding domain"/>
    <property type="match status" value="1"/>
</dbReference>
<dbReference type="Pfam" id="PF01266">
    <property type="entry name" value="DAO"/>
    <property type="match status" value="1"/>
</dbReference>
<keyword evidence="3" id="KW-1185">Reference proteome</keyword>
<gene>
    <name evidence="2" type="ORF">STEHIDRAFT_172952</name>
</gene>
<sequence length="387" mass="42302">MLEAREACSGATGRNAGHCRPDAFRGFTALAKIHGPEQAMKILQHEKLVLDKVIDFISTNKVDCDFDLCGTFDVCMGEDFLDYVTNAFEEFKAAGGDASPIRWMESEEARKVTRVPSALGAFEWKAASLHPAKLCQFIIRSNVKNGLQLFTHTPAVAITTVTTPNGVWQVKTPRGSILASRVVHATNAFAPTLLPLLSGKVTPCRAQAHKIIPPRPLNSTNLLTHTYSLRYQLHHFYSVIQRKVDGAIVLGTSRGMPGMSEETRREITGTTDDTKISEEIRKDGLASFERSFGLGDGGDGMGRQIGEGEEFGWTGIIGMTPDLMPFIGPVPSLHGQFVIAGFNGHGMARIFDCAPGLVKLMDGGEWSDTNMPECFQCTNERLEQLSK</sequence>
<dbReference type="Gene3D" id="3.30.9.10">
    <property type="entry name" value="D-Amino Acid Oxidase, subunit A, domain 2"/>
    <property type="match status" value="1"/>
</dbReference>
<reference evidence="3" key="1">
    <citation type="journal article" date="2012" name="Science">
        <title>The Paleozoic origin of enzymatic lignin decomposition reconstructed from 31 fungal genomes.</title>
        <authorList>
            <person name="Floudas D."/>
            <person name="Binder M."/>
            <person name="Riley R."/>
            <person name="Barry K."/>
            <person name="Blanchette R.A."/>
            <person name="Henrissat B."/>
            <person name="Martinez A.T."/>
            <person name="Otillar R."/>
            <person name="Spatafora J.W."/>
            <person name="Yadav J.S."/>
            <person name="Aerts A."/>
            <person name="Benoit I."/>
            <person name="Boyd A."/>
            <person name="Carlson A."/>
            <person name="Copeland A."/>
            <person name="Coutinho P.M."/>
            <person name="de Vries R.P."/>
            <person name="Ferreira P."/>
            <person name="Findley K."/>
            <person name="Foster B."/>
            <person name="Gaskell J."/>
            <person name="Glotzer D."/>
            <person name="Gorecki P."/>
            <person name="Heitman J."/>
            <person name="Hesse C."/>
            <person name="Hori C."/>
            <person name="Igarashi K."/>
            <person name="Jurgens J.A."/>
            <person name="Kallen N."/>
            <person name="Kersten P."/>
            <person name="Kohler A."/>
            <person name="Kuees U."/>
            <person name="Kumar T.K.A."/>
            <person name="Kuo A."/>
            <person name="LaButti K."/>
            <person name="Larrondo L.F."/>
            <person name="Lindquist E."/>
            <person name="Ling A."/>
            <person name="Lombard V."/>
            <person name="Lucas S."/>
            <person name="Lundell T."/>
            <person name="Martin R."/>
            <person name="McLaughlin D.J."/>
            <person name="Morgenstern I."/>
            <person name="Morin E."/>
            <person name="Murat C."/>
            <person name="Nagy L.G."/>
            <person name="Nolan M."/>
            <person name="Ohm R.A."/>
            <person name="Patyshakuliyeva A."/>
            <person name="Rokas A."/>
            <person name="Ruiz-Duenas F.J."/>
            <person name="Sabat G."/>
            <person name="Salamov A."/>
            <person name="Samejima M."/>
            <person name="Schmutz J."/>
            <person name="Slot J.C."/>
            <person name="St John F."/>
            <person name="Stenlid J."/>
            <person name="Sun H."/>
            <person name="Sun S."/>
            <person name="Syed K."/>
            <person name="Tsang A."/>
            <person name="Wiebenga A."/>
            <person name="Young D."/>
            <person name="Pisabarro A."/>
            <person name="Eastwood D.C."/>
            <person name="Martin F."/>
            <person name="Cullen D."/>
            <person name="Grigoriev I.V."/>
            <person name="Hibbett D.S."/>
        </authorList>
    </citation>
    <scope>NUCLEOTIDE SEQUENCE [LARGE SCALE GENOMIC DNA]</scope>
    <source>
        <strain evidence="3">FP-91666</strain>
    </source>
</reference>
<feature type="domain" description="FAD dependent oxidoreductase" evidence="1">
    <location>
        <begin position="2"/>
        <end position="348"/>
    </location>
</feature>